<name>A0A0E9QDI2_ANGAN</name>
<accession>A0A0E9QDI2</accession>
<protein>
    <submittedName>
        <fullName evidence="1">Uncharacterized protein</fullName>
    </submittedName>
</protein>
<dbReference type="AlphaFoldDB" id="A0A0E9QDI2"/>
<sequence length="17" mass="2071">MKKKNKQQTIYTCTDLQ</sequence>
<organism evidence="1">
    <name type="scientific">Anguilla anguilla</name>
    <name type="common">European freshwater eel</name>
    <name type="synonym">Muraena anguilla</name>
    <dbReference type="NCBI Taxonomy" id="7936"/>
    <lineage>
        <taxon>Eukaryota</taxon>
        <taxon>Metazoa</taxon>
        <taxon>Chordata</taxon>
        <taxon>Craniata</taxon>
        <taxon>Vertebrata</taxon>
        <taxon>Euteleostomi</taxon>
        <taxon>Actinopterygii</taxon>
        <taxon>Neopterygii</taxon>
        <taxon>Teleostei</taxon>
        <taxon>Anguilliformes</taxon>
        <taxon>Anguillidae</taxon>
        <taxon>Anguilla</taxon>
    </lineage>
</organism>
<proteinExistence type="predicted"/>
<dbReference type="EMBL" id="GBXM01093748">
    <property type="protein sequence ID" value="JAH14829.1"/>
    <property type="molecule type" value="Transcribed_RNA"/>
</dbReference>
<reference evidence="1" key="2">
    <citation type="journal article" date="2015" name="Fish Shellfish Immunol.">
        <title>Early steps in the European eel (Anguilla anguilla)-Vibrio vulnificus interaction in the gills: Role of the RtxA13 toxin.</title>
        <authorList>
            <person name="Callol A."/>
            <person name="Pajuelo D."/>
            <person name="Ebbesson L."/>
            <person name="Teles M."/>
            <person name="MacKenzie S."/>
            <person name="Amaro C."/>
        </authorList>
    </citation>
    <scope>NUCLEOTIDE SEQUENCE</scope>
</reference>
<reference evidence="1" key="1">
    <citation type="submission" date="2014-11" db="EMBL/GenBank/DDBJ databases">
        <authorList>
            <person name="Amaro Gonzalez C."/>
        </authorList>
    </citation>
    <scope>NUCLEOTIDE SEQUENCE</scope>
</reference>
<evidence type="ECO:0000313" key="1">
    <source>
        <dbReference type="EMBL" id="JAH14829.1"/>
    </source>
</evidence>